<proteinExistence type="predicted"/>
<evidence type="ECO:0000256" key="2">
    <source>
        <dbReference type="ARBA" id="ARBA00022475"/>
    </source>
</evidence>
<reference evidence="13" key="1">
    <citation type="submission" date="2025-08" db="UniProtKB">
        <authorList>
            <consortium name="RefSeq"/>
        </authorList>
    </citation>
    <scope>IDENTIFICATION</scope>
    <source>
        <tissue evidence="13">Gonads</tissue>
    </source>
</reference>
<feature type="transmembrane region" description="Helical" evidence="10">
    <location>
        <begin position="290"/>
        <end position="313"/>
    </location>
</feature>
<dbReference type="PANTHER" id="PTHR24228:SF74">
    <property type="entry name" value="G-PROTEIN COUPLED RECEPTORS FAMILY 1 PROFILE DOMAIN-CONTAINING PROTEIN"/>
    <property type="match status" value="1"/>
</dbReference>
<keyword evidence="5" id="KW-0297">G-protein coupled receptor</keyword>
<evidence type="ECO:0000256" key="1">
    <source>
        <dbReference type="ARBA" id="ARBA00004651"/>
    </source>
</evidence>
<accession>A0A1S3H7M5</accession>
<evidence type="ECO:0000256" key="6">
    <source>
        <dbReference type="ARBA" id="ARBA00023136"/>
    </source>
</evidence>
<sequence>MASTVEDLVSQGNFSETYWTEFVNTYNGTLNATLNTTSNSKTHLLPTQGIAITAAIIMVVFTIGGLAGNLWIMAVLCYNRKLLNAINVFIVSLCVNDVMNIGICEPTVIQTYFTVQWLAEYHWCTILPLLAILFTGCSLWHSAFIAIHRYLVVVKTTVYNGMNQKMYIVMVLILARIIPACCLIPLILSPSSKFIPKLIRCVVSPKYTSLTVIVILNMIAIPCAIVVVCFGLIFIHVRRVARRVRSAHATSQREIQITKMFGVIFLVFIIGYMIYGLVKLGDRHNTVSGDVYILISLLHHIGTCITPLIYGAMNQQIRELCLRTLYRERFKTNAADERLNLDSRLLMTRNISPSPPKIEKEKMPLQENAQAEIASKNSLATTKPPCPEGALTPRSPMAPTDSVDFNRNADSITVI</sequence>
<dbReference type="CDD" id="cd00637">
    <property type="entry name" value="7tm_classA_rhodopsin-like"/>
    <property type="match status" value="1"/>
</dbReference>
<feature type="region of interest" description="Disordered" evidence="9">
    <location>
        <begin position="373"/>
        <end position="415"/>
    </location>
</feature>
<evidence type="ECO:0000256" key="7">
    <source>
        <dbReference type="ARBA" id="ARBA00023170"/>
    </source>
</evidence>
<dbReference type="RefSeq" id="XP_013382008.1">
    <property type="nucleotide sequence ID" value="XM_013526554.1"/>
</dbReference>
<dbReference type="InterPro" id="IPR000276">
    <property type="entry name" value="GPCR_Rhodpsn"/>
</dbReference>
<evidence type="ECO:0000256" key="10">
    <source>
        <dbReference type="SAM" id="Phobius"/>
    </source>
</evidence>
<evidence type="ECO:0000313" key="12">
    <source>
        <dbReference type="Proteomes" id="UP000085678"/>
    </source>
</evidence>
<keyword evidence="2" id="KW-1003">Cell membrane</keyword>
<dbReference type="GO" id="GO:0004930">
    <property type="term" value="F:G protein-coupled receptor activity"/>
    <property type="evidence" value="ECO:0007669"/>
    <property type="project" value="UniProtKB-KW"/>
</dbReference>
<feature type="domain" description="G-protein coupled receptors family 1 profile" evidence="11">
    <location>
        <begin position="68"/>
        <end position="310"/>
    </location>
</feature>
<dbReference type="GO" id="GO:0005886">
    <property type="term" value="C:plasma membrane"/>
    <property type="evidence" value="ECO:0007669"/>
    <property type="project" value="UniProtKB-SubCell"/>
</dbReference>
<feature type="transmembrane region" description="Helical" evidence="10">
    <location>
        <begin position="208"/>
        <end position="237"/>
    </location>
</feature>
<organism evidence="12 13">
    <name type="scientific">Lingula anatina</name>
    <name type="common">Brachiopod</name>
    <name type="synonym">Lingula unguis</name>
    <dbReference type="NCBI Taxonomy" id="7574"/>
    <lineage>
        <taxon>Eukaryota</taxon>
        <taxon>Metazoa</taxon>
        <taxon>Spiralia</taxon>
        <taxon>Lophotrochozoa</taxon>
        <taxon>Brachiopoda</taxon>
        <taxon>Linguliformea</taxon>
        <taxon>Lingulata</taxon>
        <taxon>Lingulida</taxon>
        <taxon>Linguloidea</taxon>
        <taxon>Lingulidae</taxon>
        <taxon>Lingula</taxon>
    </lineage>
</organism>
<dbReference type="PANTHER" id="PTHR24228">
    <property type="entry name" value="B2 BRADYKININ RECEPTOR/ANGIOTENSIN II RECEPTOR"/>
    <property type="match status" value="1"/>
</dbReference>
<feature type="transmembrane region" description="Helical" evidence="10">
    <location>
        <begin position="167"/>
        <end position="188"/>
    </location>
</feature>
<keyword evidence="4 10" id="KW-1133">Transmembrane helix</keyword>
<dbReference type="PROSITE" id="PS50262">
    <property type="entry name" value="G_PROTEIN_RECEP_F1_2"/>
    <property type="match status" value="1"/>
</dbReference>
<keyword evidence="12" id="KW-1185">Reference proteome</keyword>
<evidence type="ECO:0000256" key="4">
    <source>
        <dbReference type="ARBA" id="ARBA00022989"/>
    </source>
</evidence>
<evidence type="ECO:0000259" key="11">
    <source>
        <dbReference type="PROSITE" id="PS50262"/>
    </source>
</evidence>
<keyword evidence="6 10" id="KW-0472">Membrane</keyword>
<comment type="subcellular location">
    <subcellularLocation>
        <location evidence="1">Cell membrane</location>
        <topology evidence="1">Multi-pass membrane protein</topology>
    </subcellularLocation>
</comment>
<dbReference type="SUPFAM" id="SSF81321">
    <property type="entry name" value="Family A G protein-coupled receptor-like"/>
    <property type="match status" value="1"/>
</dbReference>
<dbReference type="OMA" id="AVCEMIM"/>
<evidence type="ECO:0000256" key="3">
    <source>
        <dbReference type="ARBA" id="ARBA00022692"/>
    </source>
</evidence>
<dbReference type="Pfam" id="PF00001">
    <property type="entry name" value="7tm_1"/>
    <property type="match status" value="1"/>
</dbReference>
<evidence type="ECO:0000256" key="9">
    <source>
        <dbReference type="SAM" id="MobiDB-lite"/>
    </source>
</evidence>
<feature type="transmembrane region" description="Helical" evidence="10">
    <location>
        <begin position="50"/>
        <end position="76"/>
    </location>
</feature>
<keyword evidence="3 10" id="KW-0812">Transmembrane</keyword>
<feature type="transmembrane region" description="Helical" evidence="10">
    <location>
        <begin position="125"/>
        <end position="147"/>
    </location>
</feature>
<evidence type="ECO:0000256" key="5">
    <source>
        <dbReference type="ARBA" id="ARBA00023040"/>
    </source>
</evidence>
<dbReference type="InParanoid" id="A0A1S3H7M5"/>
<dbReference type="AlphaFoldDB" id="A0A1S3H7M5"/>
<keyword evidence="7" id="KW-0675">Receptor</keyword>
<dbReference type="OrthoDB" id="10044919at2759"/>
<dbReference type="KEGG" id="lak:106152814"/>
<feature type="compositionally biased region" description="Polar residues" evidence="9">
    <location>
        <begin position="403"/>
        <end position="415"/>
    </location>
</feature>
<gene>
    <name evidence="13" type="primary">LOC106152814</name>
</gene>
<name>A0A1S3H7M5_LINAN</name>
<keyword evidence="8" id="KW-0807">Transducer</keyword>
<evidence type="ECO:0000313" key="13">
    <source>
        <dbReference type="RefSeq" id="XP_013382008.1"/>
    </source>
</evidence>
<protein>
    <submittedName>
        <fullName evidence="13">Melatonin receptor type 1B-A-like</fullName>
    </submittedName>
</protein>
<feature type="transmembrane region" description="Helical" evidence="10">
    <location>
        <begin position="257"/>
        <end position="278"/>
    </location>
</feature>
<dbReference type="Gene3D" id="1.20.1070.10">
    <property type="entry name" value="Rhodopsin 7-helix transmembrane proteins"/>
    <property type="match status" value="1"/>
</dbReference>
<evidence type="ECO:0000256" key="8">
    <source>
        <dbReference type="ARBA" id="ARBA00023224"/>
    </source>
</evidence>
<dbReference type="PRINTS" id="PR00237">
    <property type="entry name" value="GPCRRHODOPSN"/>
</dbReference>
<dbReference type="Proteomes" id="UP000085678">
    <property type="component" value="Unplaced"/>
</dbReference>
<dbReference type="GeneID" id="106152814"/>
<dbReference type="InterPro" id="IPR017452">
    <property type="entry name" value="GPCR_Rhodpsn_7TM"/>
</dbReference>
<feature type="transmembrane region" description="Helical" evidence="10">
    <location>
        <begin position="88"/>
        <end position="113"/>
    </location>
</feature>